<sequence length="143" mass="15870">MSIPAILLPVFVQVALTFALLLWTGSRRLHALRGQEVRPPDVALSQKAWPAPAQQAANAFGNQFELPVLFYVLVVLAIFARKADLLFVVLSWIFVATRFVHAGIYLTTNYIPHRFGAFLAGAVVLMIMWIVFAVRILAGPWPA</sequence>
<name>A0A849HZ38_9HYPH</name>
<dbReference type="InterPro" id="IPR023352">
    <property type="entry name" value="MAPEG-like_dom_sf"/>
</dbReference>
<feature type="transmembrane region" description="Helical" evidence="5">
    <location>
        <begin position="118"/>
        <end position="138"/>
    </location>
</feature>
<dbReference type="GO" id="GO:0016020">
    <property type="term" value="C:membrane"/>
    <property type="evidence" value="ECO:0007669"/>
    <property type="project" value="UniProtKB-SubCell"/>
</dbReference>
<organism evidence="6 7">
    <name type="scientific">Enterovirga aerilata</name>
    <dbReference type="NCBI Taxonomy" id="2730920"/>
    <lineage>
        <taxon>Bacteria</taxon>
        <taxon>Pseudomonadati</taxon>
        <taxon>Pseudomonadota</taxon>
        <taxon>Alphaproteobacteria</taxon>
        <taxon>Hyphomicrobiales</taxon>
        <taxon>Methylobacteriaceae</taxon>
        <taxon>Enterovirga</taxon>
    </lineage>
</organism>
<evidence type="ECO:0000256" key="3">
    <source>
        <dbReference type="ARBA" id="ARBA00022989"/>
    </source>
</evidence>
<keyword evidence="3 5" id="KW-1133">Transmembrane helix</keyword>
<keyword evidence="4 5" id="KW-0472">Membrane</keyword>
<proteinExistence type="predicted"/>
<comment type="subcellular location">
    <subcellularLocation>
        <location evidence="1">Membrane</location>
    </subcellularLocation>
</comment>
<dbReference type="InterPro" id="IPR001129">
    <property type="entry name" value="Membr-assoc_MAPEG"/>
</dbReference>
<evidence type="ECO:0000256" key="4">
    <source>
        <dbReference type="ARBA" id="ARBA00023136"/>
    </source>
</evidence>
<dbReference type="EMBL" id="JABEPP010000002">
    <property type="protein sequence ID" value="NNM72362.1"/>
    <property type="molecule type" value="Genomic_DNA"/>
</dbReference>
<keyword evidence="7" id="KW-1185">Reference proteome</keyword>
<feature type="transmembrane region" description="Helical" evidence="5">
    <location>
        <begin position="6"/>
        <end position="23"/>
    </location>
</feature>
<dbReference type="Pfam" id="PF01124">
    <property type="entry name" value="MAPEG"/>
    <property type="match status" value="1"/>
</dbReference>
<evidence type="ECO:0000313" key="7">
    <source>
        <dbReference type="Proteomes" id="UP000564885"/>
    </source>
</evidence>
<evidence type="ECO:0000313" key="6">
    <source>
        <dbReference type="EMBL" id="NNM72362.1"/>
    </source>
</evidence>
<evidence type="ECO:0000256" key="2">
    <source>
        <dbReference type="ARBA" id="ARBA00022692"/>
    </source>
</evidence>
<evidence type="ECO:0000256" key="1">
    <source>
        <dbReference type="ARBA" id="ARBA00004370"/>
    </source>
</evidence>
<keyword evidence="2 5" id="KW-0812">Transmembrane</keyword>
<comment type="caution">
    <text evidence="6">The sequence shown here is derived from an EMBL/GenBank/DDBJ whole genome shotgun (WGS) entry which is preliminary data.</text>
</comment>
<reference evidence="6 7" key="1">
    <citation type="submission" date="2020-04" db="EMBL/GenBank/DDBJ databases">
        <title>Enterovirga sp. isolate from soil.</title>
        <authorList>
            <person name="Chea S."/>
            <person name="Kim D.-U."/>
        </authorList>
    </citation>
    <scope>NUCLEOTIDE SEQUENCE [LARGE SCALE GENOMIC DNA]</scope>
    <source>
        <strain evidence="6 7">DB1703</strain>
    </source>
</reference>
<accession>A0A849HZ38</accession>
<feature type="transmembrane region" description="Helical" evidence="5">
    <location>
        <begin position="64"/>
        <end position="80"/>
    </location>
</feature>
<evidence type="ECO:0000256" key="5">
    <source>
        <dbReference type="SAM" id="Phobius"/>
    </source>
</evidence>
<dbReference type="Proteomes" id="UP000564885">
    <property type="component" value="Unassembled WGS sequence"/>
</dbReference>
<dbReference type="RefSeq" id="WP_171217840.1">
    <property type="nucleotide sequence ID" value="NZ_JABEPP010000002.1"/>
</dbReference>
<dbReference type="SUPFAM" id="SSF161084">
    <property type="entry name" value="MAPEG domain-like"/>
    <property type="match status" value="1"/>
</dbReference>
<gene>
    <name evidence="6" type="ORF">HJG44_08145</name>
</gene>
<dbReference type="AlphaFoldDB" id="A0A849HZ38"/>
<dbReference type="Gene3D" id="1.20.120.550">
    <property type="entry name" value="Membrane associated eicosanoid/glutathione metabolism-like domain"/>
    <property type="match status" value="1"/>
</dbReference>
<feature type="transmembrane region" description="Helical" evidence="5">
    <location>
        <begin position="86"/>
        <end position="106"/>
    </location>
</feature>
<protein>
    <submittedName>
        <fullName evidence="6">MAPEG family protein</fullName>
    </submittedName>
</protein>